<dbReference type="PANTHER" id="PTHR43785:SF12">
    <property type="entry name" value="TYPE-1 GLUTAMINE SYNTHETASE 2"/>
    <property type="match status" value="1"/>
</dbReference>
<dbReference type="PANTHER" id="PTHR43785">
    <property type="entry name" value="GAMMA-GLUTAMYLPUTRESCINE SYNTHETASE"/>
    <property type="match status" value="1"/>
</dbReference>
<evidence type="ECO:0000256" key="5">
    <source>
        <dbReference type="RuleBase" id="RU000384"/>
    </source>
</evidence>
<feature type="domain" description="GS catalytic" evidence="6">
    <location>
        <begin position="114"/>
        <end position="461"/>
    </location>
</feature>
<keyword evidence="8" id="KW-1185">Reference proteome</keyword>
<dbReference type="HOGENOM" id="CLU_017290_1_3_6"/>
<comment type="cofactor">
    <cofactor evidence="1">
        <name>Mg(2+)</name>
        <dbReference type="ChEBI" id="CHEBI:18420"/>
    </cofactor>
</comment>
<keyword evidence="3" id="KW-0460">Magnesium</keyword>
<keyword evidence="2" id="KW-0436">Ligase</keyword>
<dbReference type="Pfam" id="PF00120">
    <property type="entry name" value="Gln-synt_C"/>
    <property type="match status" value="1"/>
</dbReference>
<dbReference type="OrthoDB" id="9789509at2"/>
<gene>
    <name evidence="7" type="ordered locus">Hneap_0794</name>
</gene>
<evidence type="ECO:0000256" key="4">
    <source>
        <dbReference type="PROSITE-ProRule" id="PRU01331"/>
    </source>
</evidence>
<name>D0KYX0_HALNC</name>
<dbReference type="STRING" id="555778.Hneap_0794"/>
<dbReference type="Proteomes" id="UP000009102">
    <property type="component" value="Chromosome"/>
</dbReference>
<dbReference type="EMBL" id="CP001801">
    <property type="protein sequence ID" value="ACX95643.1"/>
    <property type="molecule type" value="Genomic_DNA"/>
</dbReference>
<evidence type="ECO:0000313" key="7">
    <source>
        <dbReference type="EMBL" id="ACX95643.1"/>
    </source>
</evidence>
<comment type="similarity">
    <text evidence="4 5">Belongs to the glutamine synthetase family.</text>
</comment>
<dbReference type="SUPFAM" id="SSF54368">
    <property type="entry name" value="Glutamine synthetase, N-terminal domain"/>
    <property type="match status" value="1"/>
</dbReference>
<evidence type="ECO:0000256" key="3">
    <source>
        <dbReference type="ARBA" id="ARBA00022842"/>
    </source>
</evidence>
<dbReference type="InterPro" id="IPR036651">
    <property type="entry name" value="Gln_synt_N_sf"/>
</dbReference>
<dbReference type="SMART" id="SM01230">
    <property type="entry name" value="Gln-synt_C"/>
    <property type="match status" value="1"/>
</dbReference>
<dbReference type="GO" id="GO:0006542">
    <property type="term" value="P:glutamine biosynthetic process"/>
    <property type="evidence" value="ECO:0007669"/>
    <property type="project" value="InterPro"/>
</dbReference>
<dbReference type="PROSITE" id="PS51987">
    <property type="entry name" value="GS_CATALYTIC"/>
    <property type="match status" value="1"/>
</dbReference>
<dbReference type="GO" id="GO:0004356">
    <property type="term" value="F:glutamine synthetase activity"/>
    <property type="evidence" value="ECO:0007669"/>
    <property type="project" value="InterPro"/>
</dbReference>
<sequence length="461" mass="51603">MKSNASFKKKSKSSVKKIQASLAEKGVKYCLGAYVDIHGVPKGKVVPLAHLDHMAQGSELYTGYALDGLGQRPNDDEIASVPDLDHIIQLPWQPEMAWMPADNTFHGEPYPLNTRVALKLQLEKAAEMGFGMNLGIEAELFVLKQNEDGSLSVPNPDDRLTKPCYDARCFLDQFTWLDRMATAINDLGWDLYSFDHEDANGQYEFDFKYADALTTCDRFTFLRLMAKEFAKQEGLLATFMPKPFANKTGTGAHFNMSLYDLETGSNLFACDPADDPHGLGLTKLGYQFIAGVIKHGKALCAVLAPTVNSYKRLVRQGDMPYFTWAPVFNSFGSNNRTNSIRVPMGGGRFESRNADGSVNPYLAATLLLAAGLEGIREGLDPGLPQEDNLYELTESERAARGIEFLPQNLAEAIDVFEADPFVTEVLGQELRDEFVRYKRREWTEYHLSVTAWEVKRYSHLF</sequence>
<reference evidence="7 8" key="1">
    <citation type="submission" date="2009-10" db="EMBL/GenBank/DDBJ databases">
        <title>Complete sequence of Halothiobacillus neapolitanus c2.</title>
        <authorList>
            <consortium name="US DOE Joint Genome Institute"/>
            <person name="Lucas S."/>
            <person name="Copeland A."/>
            <person name="Lapidus A."/>
            <person name="Glavina del Rio T."/>
            <person name="Tice H."/>
            <person name="Bruce D."/>
            <person name="Goodwin L."/>
            <person name="Pitluck S."/>
            <person name="Davenport K."/>
            <person name="Brettin T."/>
            <person name="Detter J.C."/>
            <person name="Han C."/>
            <person name="Tapia R."/>
            <person name="Larimer F."/>
            <person name="Land M."/>
            <person name="Hauser L."/>
            <person name="Kyrpides N."/>
            <person name="Mikhailova N."/>
            <person name="Kerfeld C."/>
            <person name="Cannon G."/>
            <person name="Heinhort S."/>
        </authorList>
    </citation>
    <scope>NUCLEOTIDE SEQUENCE [LARGE SCALE GENOMIC DNA]</scope>
    <source>
        <strain evidence="8">ATCC 23641 / c2</strain>
    </source>
</reference>
<dbReference type="InterPro" id="IPR027303">
    <property type="entry name" value="Gln_synth_gly_rich_site"/>
</dbReference>
<proteinExistence type="inferred from homology"/>
<dbReference type="InterPro" id="IPR014746">
    <property type="entry name" value="Gln_synth/guanido_kin_cat_dom"/>
</dbReference>
<dbReference type="NCBIfam" id="TIGR03105">
    <property type="entry name" value="gln_synth_III"/>
    <property type="match status" value="1"/>
</dbReference>
<dbReference type="InterPro" id="IPR008146">
    <property type="entry name" value="Gln_synth_cat_dom"/>
</dbReference>
<dbReference type="SUPFAM" id="SSF55931">
    <property type="entry name" value="Glutamine synthetase/guanido kinase"/>
    <property type="match status" value="1"/>
</dbReference>
<evidence type="ECO:0000256" key="2">
    <source>
        <dbReference type="ARBA" id="ARBA00022598"/>
    </source>
</evidence>
<organism evidence="7 8">
    <name type="scientific">Halothiobacillus neapolitanus (strain ATCC 23641 / DSM 15147 / CIP 104769 / NCIMB 8539 / c2)</name>
    <name type="common">Thiobacillus neapolitanus</name>
    <dbReference type="NCBI Taxonomy" id="555778"/>
    <lineage>
        <taxon>Bacteria</taxon>
        <taxon>Pseudomonadati</taxon>
        <taxon>Pseudomonadota</taxon>
        <taxon>Gammaproteobacteria</taxon>
        <taxon>Chromatiales</taxon>
        <taxon>Halothiobacillaceae</taxon>
        <taxon>Halothiobacillus</taxon>
    </lineage>
</organism>
<protein>
    <submittedName>
        <fullName evidence="7">Glutamine synthetase, type III</fullName>
    </submittedName>
</protein>
<dbReference type="Gene3D" id="3.30.590.10">
    <property type="entry name" value="Glutamine synthetase/guanido kinase, catalytic domain"/>
    <property type="match status" value="1"/>
</dbReference>
<dbReference type="Gene3D" id="3.10.20.70">
    <property type="entry name" value="Glutamine synthetase, N-terminal domain"/>
    <property type="match status" value="1"/>
</dbReference>
<evidence type="ECO:0000313" key="8">
    <source>
        <dbReference type="Proteomes" id="UP000009102"/>
    </source>
</evidence>
<evidence type="ECO:0000256" key="1">
    <source>
        <dbReference type="ARBA" id="ARBA00001946"/>
    </source>
</evidence>
<dbReference type="AlphaFoldDB" id="D0KYX0"/>
<dbReference type="KEGG" id="hna:Hneap_0794"/>
<dbReference type="InterPro" id="IPR017536">
    <property type="entry name" value="Glutamine_synthetase_typeIII"/>
</dbReference>
<dbReference type="PROSITE" id="PS00181">
    <property type="entry name" value="GLNA_ATP"/>
    <property type="match status" value="1"/>
</dbReference>
<dbReference type="eggNOG" id="COG0174">
    <property type="taxonomic scope" value="Bacteria"/>
</dbReference>
<accession>D0KYX0</accession>
<evidence type="ECO:0000259" key="6">
    <source>
        <dbReference type="PROSITE" id="PS51987"/>
    </source>
</evidence>